<reference evidence="1 2" key="1">
    <citation type="submission" date="2017-09" db="EMBL/GenBank/DDBJ databases">
        <title>Depth-based differentiation of microbial function through sediment-hosted aquifers and enrichment of novel symbionts in the deep terrestrial subsurface.</title>
        <authorList>
            <person name="Probst A.J."/>
            <person name="Ladd B."/>
            <person name="Jarett J.K."/>
            <person name="Geller-Mcgrath D.E."/>
            <person name="Sieber C.M."/>
            <person name="Emerson J.B."/>
            <person name="Anantharaman K."/>
            <person name="Thomas B.C."/>
            <person name="Malmstrom R."/>
            <person name="Stieglmeier M."/>
            <person name="Klingl A."/>
            <person name="Woyke T."/>
            <person name="Ryan C.M."/>
            <person name="Banfield J.F."/>
        </authorList>
    </citation>
    <scope>NUCLEOTIDE SEQUENCE [LARGE SCALE GENOMIC DNA]</scope>
    <source>
        <strain evidence="1">CG10_big_fil_rev_8_21_14_0_10_48_11</strain>
    </source>
</reference>
<dbReference type="Proteomes" id="UP000231152">
    <property type="component" value="Unassembled WGS sequence"/>
</dbReference>
<gene>
    <name evidence="1" type="ORF">COV04_01105</name>
</gene>
<accession>A0A2M8LF88</accession>
<dbReference type="EMBL" id="PFET01000005">
    <property type="protein sequence ID" value="PJE76111.1"/>
    <property type="molecule type" value="Genomic_DNA"/>
</dbReference>
<proteinExistence type="predicted"/>
<protein>
    <submittedName>
        <fullName evidence="1">Uncharacterized protein</fullName>
    </submittedName>
</protein>
<evidence type="ECO:0000313" key="2">
    <source>
        <dbReference type="Proteomes" id="UP000231152"/>
    </source>
</evidence>
<dbReference type="AlphaFoldDB" id="A0A2M8LF88"/>
<organism evidence="1 2">
    <name type="scientific">Candidatus Uhrbacteria bacterium CG10_big_fil_rev_8_21_14_0_10_48_11</name>
    <dbReference type="NCBI Taxonomy" id="1975037"/>
    <lineage>
        <taxon>Bacteria</taxon>
        <taxon>Candidatus Uhriibacteriota</taxon>
    </lineage>
</organism>
<evidence type="ECO:0000313" key="1">
    <source>
        <dbReference type="EMBL" id="PJE76111.1"/>
    </source>
</evidence>
<sequence length="344" mass="37094">MIGISFSETLRRFALALRRYLDKLEKWLVRTTWLERIGLTALVLLLVNTFFSFNVEVHRKPILTSRPVSQPVQKTASAPVDSRAAATTLPSASALEASVLPTDGVTIPVRWGDLGEQLVDTGVIDRKNIDALYASRGGVSAYMETMLTTNQTAPLVINQQNASELLNLLWAFGLGNKNDILDSGEMSDPRYGGAGGFASTGGWTVASGDPMSHYSAHPFVVLTADEQALVDRVSRNIYRPCCGNSTHFPDCNHGMAMLGLLELMAAQGADEATMYQTALVVNSHWFPDTYLTIATYFSNQGIAWKDVDPKQALSSQFSSASGYQQVASVVTPVTSSAGGNGCST</sequence>
<comment type="caution">
    <text evidence="1">The sequence shown here is derived from an EMBL/GenBank/DDBJ whole genome shotgun (WGS) entry which is preliminary data.</text>
</comment>
<name>A0A2M8LF88_9BACT</name>